<organism evidence="1 2">
    <name type="scientific">Paenibacillus mesotrionivorans</name>
    <dbReference type="NCBI Taxonomy" id="3160968"/>
    <lineage>
        <taxon>Bacteria</taxon>
        <taxon>Bacillati</taxon>
        <taxon>Bacillota</taxon>
        <taxon>Bacilli</taxon>
        <taxon>Bacillales</taxon>
        <taxon>Paenibacillaceae</taxon>
        <taxon>Paenibacillus</taxon>
    </lineage>
</organism>
<dbReference type="Proteomes" id="UP001631969">
    <property type="component" value="Unassembled WGS sequence"/>
</dbReference>
<dbReference type="EMBL" id="JBJURJ010000022">
    <property type="protein sequence ID" value="MFM9331784.1"/>
    <property type="molecule type" value="Genomic_DNA"/>
</dbReference>
<gene>
    <name evidence="1" type="ORF">ACI1P1_26140</name>
</gene>
<accession>A0ACC7P852</accession>
<comment type="caution">
    <text evidence="1">The sequence shown here is derived from an EMBL/GenBank/DDBJ whole genome shotgun (WGS) entry which is preliminary data.</text>
</comment>
<reference evidence="1" key="1">
    <citation type="submission" date="2024-12" db="EMBL/GenBank/DDBJ databases">
        <authorList>
            <person name="Wu N."/>
        </authorList>
    </citation>
    <scope>NUCLEOTIDE SEQUENCE</scope>
    <source>
        <strain evidence="1">P15</strain>
    </source>
</reference>
<sequence>MDQKRKRPPGRPPKSPEPQAGIEAQLLEAAARLFMEKGYEQISLEQIAVDCQVTKATIYYYYSNKAVLFTQAVVHLLGRAADITRLMLAGPGTLKERLVQIATGHLAETRPDLMTMLKEAESRLSPEQVQEIHHAEGRIHHIMAEAFREAAGRGELKPLSPSFLAFSFSALLMLGNRAVLMEQYPSVRESAEAIVELFLEGAAV</sequence>
<proteinExistence type="predicted"/>
<evidence type="ECO:0000313" key="2">
    <source>
        <dbReference type="Proteomes" id="UP001631969"/>
    </source>
</evidence>
<evidence type="ECO:0000313" key="1">
    <source>
        <dbReference type="EMBL" id="MFM9331784.1"/>
    </source>
</evidence>
<keyword evidence="2" id="KW-1185">Reference proteome</keyword>
<protein>
    <submittedName>
        <fullName evidence="1">TetR/AcrR family transcriptional regulator</fullName>
    </submittedName>
</protein>
<name>A0ACC7P852_9BACL</name>